<accession>A0A7Y5ELG0</accession>
<dbReference type="PROSITE" id="PS51257">
    <property type="entry name" value="PROKAR_LIPOPROTEIN"/>
    <property type="match status" value="1"/>
</dbReference>
<dbReference type="RefSeq" id="WP_173501411.1">
    <property type="nucleotide sequence ID" value="NZ_JABSOD010000010.1"/>
</dbReference>
<feature type="chain" id="PRO_5030553383" evidence="1">
    <location>
        <begin position="24"/>
        <end position="165"/>
    </location>
</feature>
<name>A0A7Y5ELG0_9GAMM</name>
<feature type="signal peptide" evidence="1">
    <location>
        <begin position="1"/>
        <end position="23"/>
    </location>
</feature>
<evidence type="ECO:0000313" key="2">
    <source>
        <dbReference type="EMBL" id="NRQ43168.1"/>
    </source>
</evidence>
<dbReference type="AlphaFoldDB" id="A0A7Y5ELG0"/>
<organism evidence="2 3">
    <name type="scientific">Rheinheimera lutimaris</name>
    <dbReference type="NCBI Taxonomy" id="2740584"/>
    <lineage>
        <taxon>Bacteria</taxon>
        <taxon>Pseudomonadati</taxon>
        <taxon>Pseudomonadota</taxon>
        <taxon>Gammaproteobacteria</taxon>
        <taxon>Chromatiales</taxon>
        <taxon>Chromatiaceae</taxon>
        <taxon>Rheinheimera</taxon>
    </lineage>
</organism>
<protein>
    <submittedName>
        <fullName evidence="2">Uncharacterized protein</fullName>
    </submittedName>
</protein>
<dbReference type="Proteomes" id="UP000523161">
    <property type="component" value="Unassembled WGS sequence"/>
</dbReference>
<proteinExistence type="predicted"/>
<gene>
    <name evidence="2" type="ORF">HRH59_11500</name>
</gene>
<evidence type="ECO:0000256" key="1">
    <source>
        <dbReference type="SAM" id="SignalP"/>
    </source>
</evidence>
<keyword evidence="3" id="KW-1185">Reference proteome</keyword>
<evidence type="ECO:0000313" key="3">
    <source>
        <dbReference type="Proteomes" id="UP000523161"/>
    </source>
</evidence>
<dbReference type="EMBL" id="JABSOD010000010">
    <property type="protein sequence ID" value="NRQ43168.1"/>
    <property type="molecule type" value="Genomic_DNA"/>
</dbReference>
<sequence length="165" mass="17147">MYSKSLIVIMVTLGLAGCQQGQAGSADTAERMPPKPLIEPIDPASNPAAAVKARKQQMAQQVDLKAMHADVMALIGEARADNVAQCRVVGFGSKPCGGPARYIAVSVKDGNEGEIMAKIGQYNAAAKAENERLGLMSDCAVVPKPTVTLKDGVCTLQDSGDSAAF</sequence>
<keyword evidence="1" id="KW-0732">Signal</keyword>
<comment type="caution">
    <text evidence="2">The sequence shown here is derived from an EMBL/GenBank/DDBJ whole genome shotgun (WGS) entry which is preliminary data.</text>
</comment>
<reference evidence="2 3" key="1">
    <citation type="submission" date="2020-06" db="EMBL/GenBank/DDBJ databases">
        <title>Rheinheimera sp. nov., a marine bacterium isolated from coastal.</title>
        <authorList>
            <person name="Yu Q."/>
            <person name="Qi Y."/>
            <person name="Pu J."/>
        </authorList>
    </citation>
    <scope>NUCLEOTIDE SEQUENCE [LARGE SCALE GENOMIC DNA]</scope>
    <source>
        <strain evidence="2 3">YQF-2</strain>
    </source>
</reference>